<sequence length="209" mass="23197">MPTIKSLSAKIKDKACLAEIGRRQLTKALAETYLQQAFITPNRINALAFRNDAGGHEIYHRNAELHQEKSGTIGPAGVRTLPASPGARSVAVFVYVHFWDFLTRCHLYGLPKPEEMHVITNGQTKNAADAIRNERRTGSILFFGNGVAEHVFIEALDSEIDTQVAAIEDLSEAYMDQPESVRRAIRAPEYRPDQSAALSVSMRLRYTSG</sequence>
<dbReference type="AlphaFoldDB" id="A0A939EXZ5"/>
<organism evidence="1 2">
    <name type="scientific">Hymenobacter telluris</name>
    <dbReference type="NCBI Taxonomy" id="2816474"/>
    <lineage>
        <taxon>Bacteria</taxon>
        <taxon>Pseudomonadati</taxon>
        <taxon>Bacteroidota</taxon>
        <taxon>Cytophagia</taxon>
        <taxon>Cytophagales</taxon>
        <taxon>Hymenobacteraceae</taxon>
        <taxon>Hymenobacter</taxon>
    </lineage>
</organism>
<name>A0A939EXZ5_9BACT</name>
<dbReference type="Proteomes" id="UP000664144">
    <property type="component" value="Unassembled WGS sequence"/>
</dbReference>
<dbReference type="RefSeq" id="WP_206984566.1">
    <property type="nucleotide sequence ID" value="NZ_JAFLQZ010000006.1"/>
</dbReference>
<gene>
    <name evidence="1" type="ORF">J0X19_11845</name>
</gene>
<dbReference type="EMBL" id="JAFLQZ010000006">
    <property type="protein sequence ID" value="MBO0358640.1"/>
    <property type="molecule type" value="Genomic_DNA"/>
</dbReference>
<protein>
    <submittedName>
        <fullName evidence="1">Uncharacterized protein</fullName>
    </submittedName>
</protein>
<accession>A0A939EXZ5</accession>
<evidence type="ECO:0000313" key="1">
    <source>
        <dbReference type="EMBL" id="MBO0358640.1"/>
    </source>
</evidence>
<evidence type="ECO:0000313" key="2">
    <source>
        <dbReference type="Proteomes" id="UP000664144"/>
    </source>
</evidence>
<keyword evidence="2" id="KW-1185">Reference proteome</keyword>
<proteinExistence type="predicted"/>
<reference evidence="1" key="1">
    <citation type="submission" date="2021-03" db="EMBL/GenBank/DDBJ databases">
        <authorList>
            <person name="Kim M.K."/>
        </authorList>
    </citation>
    <scope>NUCLEOTIDE SEQUENCE</scope>
    <source>
        <strain evidence="1">BT186</strain>
    </source>
</reference>
<comment type="caution">
    <text evidence="1">The sequence shown here is derived from an EMBL/GenBank/DDBJ whole genome shotgun (WGS) entry which is preliminary data.</text>
</comment>